<dbReference type="Proteomes" id="UP001430953">
    <property type="component" value="Unassembled WGS sequence"/>
</dbReference>
<evidence type="ECO:0000256" key="6">
    <source>
        <dbReference type="RuleBase" id="RU363108"/>
    </source>
</evidence>
<evidence type="ECO:0000313" key="8">
    <source>
        <dbReference type="Proteomes" id="UP001430953"/>
    </source>
</evidence>
<accession>A0AAW2FMU4</accession>
<dbReference type="InterPro" id="IPR013604">
    <property type="entry name" value="7TM_chemorcpt"/>
</dbReference>
<feature type="transmembrane region" description="Helical" evidence="6">
    <location>
        <begin position="157"/>
        <end position="174"/>
    </location>
</feature>
<feature type="transmembrane region" description="Helical" evidence="6">
    <location>
        <begin position="180"/>
        <end position="206"/>
    </location>
</feature>
<keyword evidence="2 6" id="KW-1003">Cell membrane</keyword>
<dbReference type="EMBL" id="JADYXP020000009">
    <property type="protein sequence ID" value="KAL0116410.1"/>
    <property type="molecule type" value="Genomic_DNA"/>
</dbReference>
<comment type="subcellular location">
    <subcellularLocation>
        <location evidence="1 6">Cell membrane</location>
        <topology evidence="1 6">Multi-pass membrane protein</topology>
    </subcellularLocation>
</comment>
<comment type="function">
    <text evidence="6">Gustatory receptor which mediates acceptance or avoidance behavior, depending on its substrates.</text>
</comment>
<dbReference type="GO" id="GO:0005886">
    <property type="term" value="C:plasma membrane"/>
    <property type="evidence" value="ECO:0007669"/>
    <property type="project" value="UniProtKB-SubCell"/>
</dbReference>
<feature type="transmembrane region" description="Helical" evidence="6">
    <location>
        <begin position="65"/>
        <end position="90"/>
    </location>
</feature>
<name>A0AAW2FMU4_9HYME</name>
<keyword evidence="8" id="KW-1185">Reference proteome</keyword>
<evidence type="ECO:0000256" key="2">
    <source>
        <dbReference type="ARBA" id="ARBA00022475"/>
    </source>
</evidence>
<reference evidence="7 8" key="1">
    <citation type="submission" date="2023-03" db="EMBL/GenBank/DDBJ databases">
        <title>High recombination rates correlate with genetic variation in Cardiocondyla obscurior ants.</title>
        <authorList>
            <person name="Errbii M."/>
        </authorList>
    </citation>
    <scope>NUCLEOTIDE SEQUENCE [LARGE SCALE GENOMIC DNA]</scope>
    <source>
        <strain evidence="7">Alpha-2009</strain>
        <tissue evidence="7">Whole body</tissue>
    </source>
</reference>
<proteinExistence type="inferred from homology"/>
<evidence type="ECO:0000256" key="3">
    <source>
        <dbReference type="ARBA" id="ARBA00022692"/>
    </source>
</evidence>
<comment type="caution">
    <text evidence="7">The sequence shown here is derived from an EMBL/GenBank/DDBJ whole genome shotgun (WGS) entry which is preliminary data.</text>
</comment>
<evidence type="ECO:0000256" key="4">
    <source>
        <dbReference type="ARBA" id="ARBA00022989"/>
    </source>
</evidence>
<comment type="similarity">
    <text evidence="6">Belongs to the insect chemoreceptor superfamily. Gustatory receptor (GR) family.</text>
</comment>
<keyword evidence="5 6" id="KW-0472">Membrane</keyword>
<feature type="transmembrane region" description="Helical" evidence="6">
    <location>
        <begin position="102"/>
        <end position="122"/>
    </location>
</feature>
<evidence type="ECO:0000256" key="1">
    <source>
        <dbReference type="ARBA" id="ARBA00004651"/>
    </source>
</evidence>
<evidence type="ECO:0000313" key="7">
    <source>
        <dbReference type="EMBL" id="KAL0116410.1"/>
    </source>
</evidence>
<keyword evidence="4 6" id="KW-1133">Transmembrane helix</keyword>
<dbReference type="AlphaFoldDB" id="A0AAW2FMU4"/>
<protein>
    <recommendedName>
        <fullName evidence="6">Gustatory receptor</fullName>
    </recommendedName>
</protein>
<keyword evidence="3 6" id="KW-0812">Transmembrane</keyword>
<feature type="transmembrane region" description="Helical" evidence="6">
    <location>
        <begin position="293"/>
        <end position="317"/>
    </location>
</feature>
<sequence>MFISLTNFQGERKRVKRGKQGNKWQLFYAKDFQSLMYPCFMFCRIMGIFPYKINATTFEVSKSHYILSIIFICIHSIYILVMLLSSSLVARNDINMSILPGVLGYKCIFVFGGFIMVITFILRKPQMRILQIILKISSKLPSESYKKLSRLIHAKDIIGSVSLIGLILFFIFTLQINCYFYINIITVVFQMDMLYINYVFVLKACFKRINDNLMYMQDYMTFDNMRDSRLTYQQKNVFLIIELKALKKEHLTLSDTVKKLNIIFSMQLVATVIMTFCTITINLYYYITYILEVQIVLMSTWVIITHMSFLFSFTYYITKIAIVIWVCETSKNEALQITTSIHDIINSITDKQIKYEVVTKKKTTFLIYIKLFVRDRTKKEFKLWKSLLCFCSNLELTFYVKLFDNSLNQFSNK</sequence>
<gene>
    <name evidence="7" type="ORF">PUN28_009797</name>
</gene>
<dbReference type="Pfam" id="PF08395">
    <property type="entry name" value="7tm_7"/>
    <property type="match status" value="1"/>
</dbReference>
<organism evidence="7 8">
    <name type="scientific">Cardiocondyla obscurior</name>
    <dbReference type="NCBI Taxonomy" id="286306"/>
    <lineage>
        <taxon>Eukaryota</taxon>
        <taxon>Metazoa</taxon>
        <taxon>Ecdysozoa</taxon>
        <taxon>Arthropoda</taxon>
        <taxon>Hexapoda</taxon>
        <taxon>Insecta</taxon>
        <taxon>Pterygota</taxon>
        <taxon>Neoptera</taxon>
        <taxon>Endopterygota</taxon>
        <taxon>Hymenoptera</taxon>
        <taxon>Apocrita</taxon>
        <taxon>Aculeata</taxon>
        <taxon>Formicoidea</taxon>
        <taxon>Formicidae</taxon>
        <taxon>Myrmicinae</taxon>
        <taxon>Cardiocondyla</taxon>
    </lineage>
</organism>
<keyword evidence="6" id="KW-0807">Transducer</keyword>
<dbReference type="GO" id="GO:0007165">
    <property type="term" value="P:signal transduction"/>
    <property type="evidence" value="ECO:0007669"/>
    <property type="project" value="UniProtKB-KW"/>
</dbReference>
<evidence type="ECO:0000256" key="5">
    <source>
        <dbReference type="ARBA" id="ARBA00023136"/>
    </source>
</evidence>
<feature type="transmembrane region" description="Helical" evidence="6">
    <location>
        <begin position="268"/>
        <end position="287"/>
    </location>
</feature>
<keyword evidence="6" id="KW-0675">Receptor</keyword>
<dbReference type="GO" id="GO:0050909">
    <property type="term" value="P:sensory perception of taste"/>
    <property type="evidence" value="ECO:0007669"/>
    <property type="project" value="InterPro"/>
</dbReference>
<feature type="transmembrane region" description="Helical" evidence="6">
    <location>
        <begin position="35"/>
        <end position="53"/>
    </location>
</feature>